<name>A0AAW1QUA9_9CHLO</name>
<sequence>MCQSRLQNVVQDESLYKKLVTRRSPKPAVRPAKPSSGCDSLVFRPDDFNLSHLEGRRGLLHRSEVQVPFPTTHVERLDHRRLQACCFGSPTTVDTEYTL</sequence>
<keyword evidence="2" id="KW-1185">Reference proteome</keyword>
<gene>
    <name evidence="1" type="ORF">WJX74_000221</name>
</gene>
<evidence type="ECO:0000313" key="1">
    <source>
        <dbReference type="EMBL" id="KAK9824855.1"/>
    </source>
</evidence>
<proteinExistence type="predicted"/>
<dbReference type="EMBL" id="JALJOS010000027">
    <property type="protein sequence ID" value="KAK9824855.1"/>
    <property type="molecule type" value="Genomic_DNA"/>
</dbReference>
<evidence type="ECO:0000313" key="2">
    <source>
        <dbReference type="Proteomes" id="UP001438707"/>
    </source>
</evidence>
<comment type="caution">
    <text evidence="1">The sequence shown here is derived from an EMBL/GenBank/DDBJ whole genome shotgun (WGS) entry which is preliminary data.</text>
</comment>
<protein>
    <submittedName>
        <fullName evidence="1">Uncharacterized protein</fullName>
    </submittedName>
</protein>
<dbReference type="AlphaFoldDB" id="A0AAW1QUA9"/>
<dbReference type="Proteomes" id="UP001438707">
    <property type="component" value="Unassembled WGS sequence"/>
</dbReference>
<organism evidence="1 2">
    <name type="scientific">Apatococcus lobatus</name>
    <dbReference type="NCBI Taxonomy" id="904363"/>
    <lineage>
        <taxon>Eukaryota</taxon>
        <taxon>Viridiplantae</taxon>
        <taxon>Chlorophyta</taxon>
        <taxon>core chlorophytes</taxon>
        <taxon>Trebouxiophyceae</taxon>
        <taxon>Chlorellales</taxon>
        <taxon>Chlorellaceae</taxon>
        <taxon>Apatococcus</taxon>
    </lineage>
</organism>
<accession>A0AAW1QUA9</accession>
<reference evidence="1 2" key="1">
    <citation type="journal article" date="2024" name="Nat. Commun.">
        <title>Phylogenomics reveals the evolutionary origins of lichenization in chlorophyte algae.</title>
        <authorList>
            <person name="Puginier C."/>
            <person name="Libourel C."/>
            <person name="Otte J."/>
            <person name="Skaloud P."/>
            <person name="Haon M."/>
            <person name="Grisel S."/>
            <person name="Petersen M."/>
            <person name="Berrin J.G."/>
            <person name="Delaux P.M."/>
            <person name="Dal Grande F."/>
            <person name="Keller J."/>
        </authorList>
    </citation>
    <scope>NUCLEOTIDE SEQUENCE [LARGE SCALE GENOMIC DNA]</scope>
    <source>
        <strain evidence="1 2">SAG 2145</strain>
    </source>
</reference>